<dbReference type="AlphaFoldDB" id="A0A6J8EQV2"/>
<gene>
    <name evidence="1" type="ORF">MCOR_54298</name>
</gene>
<organism evidence="1 2">
    <name type="scientific">Mytilus coruscus</name>
    <name type="common">Sea mussel</name>
    <dbReference type="NCBI Taxonomy" id="42192"/>
    <lineage>
        <taxon>Eukaryota</taxon>
        <taxon>Metazoa</taxon>
        <taxon>Spiralia</taxon>
        <taxon>Lophotrochozoa</taxon>
        <taxon>Mollusca</taxon>
        <taxon>Bivalvia</taxon>
        <taxon>Autobranchia</taxon>
        <taxon>Pteriomorphia</taxon>
        <taxon>Mytilida</taxon>
        <taxon>Mytiloidea</taxon>
        <taxon>Mytilidae</taxon>
        <taxon>Mytilinae</taxon>
        <taxon>Mytilus</taxon>
    </lineage>
</organism>
<proteinExistence type="predicted"/>
<dbReference type="Proteomes" id="UP000507470">
    <property type="component" value="Unassembled WGS sequence"/>
</dbReference>
<accession>A0A6J8EQV2</accession>
<reference evidence="1 2" key="1">
    <citation type="submission" date="2020-06" db="EMBL/GenBank/DDBJ databases">
        <authorList>
            <person name="Li R."/>
            <person name="Bekaert M."/>
        </authorList>
    </citation>
    <scope>NUCLEOTIDE SEQUENCE [LARGE SCALE GENOMIC DNA]</scope>
    <source>
        <strain evidence="2">wild</strain>
    </source>
</reference>
<protein>
    <submittedName>
        <fullName evidence="1">Uncharacterized protein</fullName>
    </submittedName>
</protein>
<dbReference type="EMBL" id="CACVKT020009531">
    <property type="protein sequence ID" value="CAC5422236.1"/>
    <property type="molecule type" value="Genomic_DNA"/>
</dbReference>
<evidence type="ECO:0000313" key="1">
    <source>
        <dbReference type="EMBL" id="CAC5422236.1"/>
    </source>
</evidence>
<name>A0A6J8EQV2_MYTCO</name>
<sequence>MSEKQFKDYFNYIDKDRVHVYHNNHYVICDKKGGTCTLPSYMTGSWYDNKFIEVEFNSGTVMFMNQYSITRSGSTTNLTCHIRSGNKYVMRTSDTIFATISGLAGNYYYFLCMEVTKITDYSFYHYMQSDEDTNGERTSAMIDSDDVISISDICTTTTAAELFQIMVRAGFENDALQLCSEPFLGNFSFILYDTLNTESTGNLNSCSGSKTTINMTYSTGVSNTLKVGFSDGGYIGCMANIKSGSQYYTSWYNFDSSTTLTVNPRFTCLIVKHDGTGVSASQRVRMCHEGQESTSKPSDTTSLYPSSLLTSGGLLTLTPYGNMIKNKRIE</sequence>
<evidence type="ECO:0000313" key="2">
    <source>
        <dbReference type="Proteomes" id="UP000507470"/>
    </source>
</evidence>
<dbReference type="OrthoDB" id="6118808at2759"/>
<keyword evidence="2" id="KW-1185">Reference proteome</keyword>